<sequence>MWIKERPQQLLDSGRTTANFLYKKGKVYVMDNHLCAAWCWLQETDITKSYDFYHIDRHNDLLYPIPSIKEDLLNHNVDLRKVTFEEYVELNENHPEELNIKVPLFRWDNYILNLNEVYPNFLGATNFITKEPYPDNEFIDWEYKIEDFLNSLHHWLKDSQYGCIVNLDIDFFYSNSKGYYQIYSDELIRKVGNVLVENMDKIDVITIALSPECCGGWENAFETMKILDKVLDLGMEIS</sequence>
<gene>
    <name evidence="1" type="ORF">AR686_07640</name>
</gene>
<evidence type="ECO:0000313" key="2">
    <source>
        <dbReference type="Proteomes" id="UP000054388"/>
    </source>
</evidence>
<dbReference type="EMBL" id="LMAI01000004">
    <property type="protein sequence ID" value="KUJ56425.1"/>
    <property type="molecule type" value="Genomic_DNA"/>
</dbReference>
<dbReference type="RefSeq" id="WP_059136389.1">
    <property type="nucleotide sequence ID" value="NZ_LMAI01000004.1"/>
</dbReference>
<dbReference type="Proteomes" id="UP000054388">
    <property type="component" value="Unassembled WGS sequence"/>
</dbReference>
<name>A0A101CI40_9FLAO</name>
<accession>A0A101CI40</accession>
<organism evidence="1 2">
    <name type="scientific">Chryseobacterium aquaticum subsp. greenlandense</name>
    <dbReference type="NCBI Taxonomy" id="345663"/>
    <lineage>
        <taxon>Bacteria</taxon>
        <taxon>Pseudomonadati</taxon>
        <taxon>Bacteroidota</taxon>
        <taxon>Flavobacteriia</taxon>
        <taxon>Flavobacteriales</taxon>
        <taxon>Weeksellaceae</taxon>
        <taxon>Chryseobacterium group</taxon>
        <taxon>Chryseobacterium</taxon>
    </lineage>
</organism>
<proteinExistence type="predicted"/>
<protein>
    <submittedName>
        <fullName evidence="1">Uncharacterized protein</fullName>
    </submittedName>
</protein>
<comment type="caution">
    <text evidence="1">The sequence shown here is derived from an EMBL/GenBank/DDBJ whole genome shotgun (WGS) entry which is preliminary data.</text>
</comment>
<evidence type="ECO:0000313" key="1">
    <source>
        <dbReference type="EMBL" id="KUJ56425.1"/>
    </source>
</evidence>
<reference evidence="1 2" key="1">
    <citation type="submission" date="2015-10" db="EMBL/GenBank/DDBJ databases">
        <title>Genome sequence of Chryseobacterium greenlandense.</title>
        <authorList>
            <person name="Newman J."/>
            <person name="Fischer K."/>
            <person name="Miller J."/>
        </authorList>
    </citation>
    <scope>NUCLEOTIDE SEQUENCE [LARGE SCALE GENOMIC DNA]</scope>
    <source>
        <strain evidence="1 2">UMB34</strain>
    </source>
</reference>
<dbReference type="AlphaFoldDB" id="A0A101CI40"/>